<dbReference type="Pfam" id="PF19290">
    <property type="entry name" value="PmbA_TldD_2nd"/>
    <property type="match status" value="1"/>
</dbReference>
<comment type="caution">
    <text evidence="5">The sequence shown here is derived from an EMBL/GenBank/DDBJ whole genome shotgun (WGS) entry which is preliminary data.</text>
</comment>
<keyword evidence="6" id="KW-1185">Reference proteome</keyword>
<feature type="domain" description="Metalloprotease TldD/E N-terminal" evidence="2">
    <location>
        <begin position="37"/>
        <end position="94"/>
    </location>
</feature>
<dbReference type="Pfam" id="PF01523">
    <property type="entry name" value="PmbA_TldD_1st"/>
    <property type="match status" value="1"/>
</dbReference>
<evidence type="ECO:0000259" key="2">
    <source>
        <dbReference type="Pfam" id="PF01523"/>
    </source>
</evidence>
<organism evidence="5 6">
    <name type="scientific">Cyanobium usitatum str. Tous</name>
    <dbReference type="NCBI Taxonomy" id="2116684"/>
    <lineage>
        <taxon>Bacteria</taxon>
        <taxon>Bacillati</taxon>
        <taxon>Cyanobacteriota</taxon>
        <taxon>Cyanophyceae</taxon>
        <taxon>Synechococcales</taxon>
        <taxon>Prochlorococcaceae</taxon>
        <taxon>Cyanobium</taxon>
    </lineage>
</organism>
<proteinExistence type="inferred from homology"/>
<name>A0A2P7N1L4_9CYAN</name>
<dbReference type="GO" id="GO:0005829">
    <property type="term" value="C:cytosol"/>
    <property type="evidence" value="ECO:0007669"/>
    <property type="project" value="TreeGrafter"/>
</dbReference>
<dbReference type="InterPro" id="IPR036059">
    <property type="entry name" value="TldD/PmbA_sf"/>
</dbReference>
<dbReference type="AlphaFoldDB" id="A0A2P7N1L4"/>
<accession>A0A2P7N1L4</accession>
<evidence type="ECO:0000259" key="4">
    <source>
        <dbReference type="Pfam" id="PF19290"/>
    </source>
</evidence>
<gene>
    <name evidence="5" type="ORF">C7K55_01155</name>
</gene>
<evidence type="ECO:0000313" key="5">
    <source>
        <dbReference type="EMBL" id="PSJ07375.1"/>
    </source>
</evidence>
<dbReference type="GO" id="GO:0006508">
    <property type="term" value="P:proteolysis"/>
    <property type="evidence" value="ECO:0007669"/>
    <property type="project" value="InterPro"/>
</dbReference>
<dbReference type="EMBL" id="PXXO01000001">
    <property type="protein sequence ID" value="PSJ07375.1"/>
    <property type="molecule type" value="Genomic_DNA"/>
</dbReference>
<dbReference type="Gene3D" id="3.30.2290.10">
    <property type="entry name" value="PmbA/TldD superfamily"/>
    <property type="match status" value="1"/>
</dbReference>
<protein>
    <submittedName>
        <fullName evidence="5">Peptidase C69</fullName>
    </submittedName>
</protein>
<evidence type="ECO:0000256" key="1">
    <source>
        <dbReference type="ARBA" id="ARBA00005836"/>
    </source>
</evidence>
<dbReference type="GO" id="GO:0008237">
    <property type="term" value="F:metallopeptidase activity"/>
    <property type="evidence" value="ECO:0007669"/>
    <property type="project" value="InterPro"/>
</dbReference>
<dbReference type="InterPro" id="IPR035068">
    <property type="entry name" value="TldD/PmbA_N"/>
</dbReference>
<dbReference type="InterPro" id="IPR047657">
    <property type="entry name" value="PmbA"/>
</dbReference>
<dbReference type="RefSeq" id="WP_106501561.1">
    <property type="nucleotide sequence ID" value="NZ_PXXO01000001.1"/>
</dbReference>
<dbReference type="SUPFAM" id="SSF111283">
    <property type="entry name" value="Putative modulator of DNA gyrase, PmbA/TldD"/>
    <property type="match status" value="1"/>
</dbReference>
<dbReference type="PANTHER" id="PTHR43421:SF1">
    <property type="entry name" value="METALLOPROTEASE PMBA"/>
    <property type="match status" value="1"/>
</dbReference>
<comment type="similarity">
    <text evidence="1">Belongs to the peptidase U62 family.</text>
</comment>
<feature type="domain" description="Metalloprotease TldD/E central" evidence="4">
    <location>
        <begin position="130"/>
        <end position="227"/>
    </location>
</feature>
<evidence type="ECO:0000259" key="3">
    <source>
        <dbReference type="Pfam" id="PF19289"/>
    </source>
</evidence>
<reference evidence="5 6" key="1">
    <citation type="journal article" date="2018" name="Environ. Microbiol.">
        <title>Ecological and genomic features of two widespread freshwater picocyanobacteria.</title>
        <authorList>
            <person name="Cabello-Yeves P.J."/>
            <person name="Picazo A."/>
            <person name="Camacho A."/>
            <person name="Callieri C."/>
            <person name="Rosselli R."/>
            <person name="Roda-Garcia J.J."/>
            <person name="Coutinho F.H."/>
            <person name="Rodriguez-Valera F."/>
        </authorList>
    </citation>
    <scope>NUCLEOTIDE SEQUENCE [LARGE SCALE GENOMIC DNA]</scope>
    <source>
        <strain evidence="5 6">Tous</strain>
    </source>
</reference>
<dbReference type="InterPro" id="IPR045569">
    <property type="entry name" value="Metalloprtase-TldD/E_C"/>
</dbReference>
<sequence length="458" mass="47660">MTQPTIQTLNAEALSGRLQQLAQGAGIQQWDLGASCSTDTSVQVDRGEAKQMKGAQRSAITLRVWNGDGLVGITSTSDLSDSGLARALSGARDASAFGNAEETPAFSPLATAPLAPLDQPLHQPQPILSLLDTLKQAERQLLDRHIAIGTVPYNGLAQRSSERLYLNSEGACRHQTLTTASLYLYARAEEAGRKPRSSGAVRLAYGATELDIAGCIEEAAERTIAHLDYAPIETGYYTCVFSPEAFLDLIGAFSSLFNARAVLDGVSLSHRDSLGDCVAVTFLSIRDNGLHPGNVGASAFDGEGTPTAPLDLVAGGMLKNFLHSEATARAFGVAPTGHAGMGAKVSVGADWFEIGATPGSGGGQQGLDRLNHSGPVVVIDSLSALHAGVKASQGSFSLPFDGWLVEGGVSRSIEAATVAGDIRTVMKAVVGFEGLAKITPDGLCPYVWVEGLSITGEA</sequence>
<dbReference type="InterPro" id="IPR045570">
    <property type="entry name" value="Metalloprtase-TldD/E_cen_dom"/>
</dbReference>
<dbReference type="PANTHER" id="PTHR43421">
    <property type="entry name" value="METALLOPROTEASE PMBA"/>
    <property type="match status" value="1"/>
</dbReference>
<evidence type="ECO:0000313" key="6">
    <source>
        <dbReference type="Proteomes" id="UP000243002"/>
    </source>
</evidence>
<dbReference type="OrthoDB" id="9803618at2"/>
<dbReference type="InterPro" id="IPR002510">
    <property type="entry name" value="Metalloprtase-TldD/E_N"/>
</dbReference>
<feature type="domain" description="Metalloprotease TldD/E C-terminal" evidence="3">
    <location>
        <begin position="234"/>
        <end position="456"/>
    </location>
</feature>
<dbReference type="Pfam" id="PF19289">
    <property type="entry name" value="PmbA_TldD_3rd"/>
    <property type="match status" value="1"/>
</dbReference>
<dbReference type="Proteomes" id="UP000243002">
    <property type="component" value="Unassembled WGS sequence"/>
</dbReference>